<feature type="non-terminal residue" evidence="2">
    <location>
        <position position="250"/>
    </location>
</feature>
<evidence type="ECO:0000313" key="3">
    <source>
        <dbReference type="Proteomes" id="UP001165065"/>
    </source>
</evidence>
<feature type="region of interest" description="Disordered" evidence="1">
    <location>
        <begin position="227"/>
        <end position="250"/>
    </location>
</feature>
<name>A0A9W7L3B1_9STRA</name>
<evidence type="ECO:0000313" key="2">
    <source>
        <dbReference type="EMBL" id="GMI23900.1"/>
    </source>
</evidence>
<dbReference type="OrthoDB" id="10688506at2759"/>
<proteinExistence type="predicted"/>
<dbReference type="AlphaFoldDB" id="A0A9W7L3B1"/>
<dbReference type="EMBL" id="BRYA01000576">
    <property type="protein sequence ID" value="GMI23900.1"/>
    <property type="molecule type" value="Genomic_DNA"/>
</dbReference>
<protein>
    <submittedName>
        <fullName evidence="2">Uncharacterized protein</fullName>
    </submittedName>
</protein>
<reference evidence="3" key="1">
    <citation type="journal article" date="2023" name="Commun. Biol.">
        <title>Genome analysis of Parmales, the sister group of diatoms, reveals the evolutionary specialization of diatoms from phago-mixotrophs to photoautotrophs.</title>
        <authorList>
            <person name="Ban H."/>
            <person name="Sato S."/>
            <person name="Yoshikawa S."/>
            <person name="Yamada K."/>
            <person name="Nakamura Y."/>
            <person name="Ichinomiya M."/>
            <person name="Sato N."/>
            <person name="Blanc-Mathieu R."/>
            <person name="Endo H."/>
            <person name="Kuwata A."/>
            <person name="Ogata H."/>
        </authorList>
    </citation>
    <scope>NUCLEOTIDE SEQUENCE [LARGE SCALE GENOMIC DNA]</scope>
</reference>
<keyword evidence="3" id="KW-1185">Reference proteome</keyword>
<dbReference type="Proteomes" id="UP001165065">
    <property type="component" value="Unassembled WGS sequence"/>
</dbReference>
<evidence type="ECO:0000256" key="1">
    <source>
        <dbReference type="SAM" id="MobiDB-lite"/>
    </source>
</evidence>
<comment type="caution">
    <text evidence="2">The sequence shown here is derived from an EMBL/GenBank/DDBJ whole genome shotgun (WGS) entry which is preliminary data.</text>
</comment>
<gene>
    <name evidence="2" type="ORF">TrCOL_g4475</name>
</gene>
<organism evidence="2 3">
    <name type="scientific">Triparma columacea</name>
    <dbReference type="NCBI Taxonomy" id="722753"/>
    <lineage>
        <taxon>Eukaryota</taxon>
        <taxon>Sar</taxon>
        <taxon>Stramenopiles</taxon>
        <taxon>Ochrophyta</taxon>
        <taxon>Bolidophyceae</taxon>
        <taxon>Parmales</taxon>
        <taxon>Triparmaceae</taxon>
        <taxon>Triparma</taxon>
    </lineage>
</organism>
<accession>A0A9W7L3B1</accession>
<sequence length="250" mass="27059">EFWRSVEEMAGRVVMGVLEVIGRGHKAGKAFVRFEANESRALNLRAVAKAGSVVGVRAMGGERFGEVVGGGERVNVRYFDDGEVERNIGPGRIAGIQDESQRQPMLLLKAGEGGAKEMAEVALCVGHLGLGLKWAADVVGSWKGSMEELRMVAEKMAVMMVCELELGREKGVSLGSDARDSIALMAYDVFHEGRVDRLLGRDTATYVRECMDEWVRRGKDLVVGMQGGRGRAGSKSVFGGRARARSGGRR</sequence>